<keyword evidence="2" id="KW-1185">Reference proteome</keyword>
<dbReference type="GeneID" id="4389523"/>
<reference evidence="2" key="1">
    <citation type="journal article" date="2015" name="Genome Announc.">
        <title>Draft genome sequence of the cellulolytic fungus Chaetomium globosum.</title>
        <authorList>
            <person name="Cuomo C.A."/>
            <person name="Untereiner W.A."/>
            <person name="Ma L.-J."/>
            <person name="Grabherr M."/>
            <person name="Birren B.W."/>
        </authorList>
    </citation>
    <scope>NUCLEOTIDE SEQUENCE [LARGE SCALE GENOMIC DNA]</scope>
    <source>
        <strain evidence="2">ATCC 6205 / CBS 148.51 / DSM 1962 / NBRC 6347 / NRRL 1970</strain>
    </source>
</reference>
<dbReference type="RefSeq" id="XP_001228876.1">
    <property type="nucleotide sequence ID" value="XM_001228875.1"/>
</dbReference>
<gene>
    <name evidence="1" type="ORF">CHGG_02360</name>
</gene>
<evidence type="ECO:0000313" key="1">
    <source>
        <dbReference type="EMBL" id="EAQ90425.1"/>
    </source>
</evidence>
<dbReference type="AlphaFoldDB" id="Q2HBP4"/>
<accession>Q2HBP4</accession>
<dbReference type="VEuPathDB" id="FungiDB:CHGG_02360"/>
<organism evidence="1 2">
    <name type="scientific">Chaetomium globosum (strain ATCC 6205 / CBS 148.51 / DSM 1962 / NBRC 6347 / NRRL 1970)</name>
    <name type="common">Soil fungus</name>
    <dbReference type="NCBI Taxonomy" id="306901"/>
    <lineage>
        <taxon>Eukaryota</taxon>
        <taxon>Fungi</taxon>
        <taxon>Dikarya</taxon>
        <taxon>Ascomycota</taxon>
        <taxon>Pezizomycotina</taxon>
        <taxon>Sordariomycetes</taxon>
        <taxon>Sordariomycetidae</taxon>
        <taxon>Sordariales</taxon>
        <taxon>Chaetomiaceae</taxon>
        <taxon>Chaetomium</taxon>
    </lineage>
</organism>
<dbReference type="Proteomes" id="UP000001056">
    <property type="component" value="Unassembled WGS sequence"/>
</dbReference>
<dbReference type="STRING" id="306901.Q2HBP4"/>
<dbReference type="InParanoid" id="Q2HBP4"/>
<dbReference type="HOGENOM" id="CLU_1981401_0_0_1"/>
<sequence length="126" mass="13564">MPNDLLSKVEYQCALENPRDEGTKSALDLQVTRLCHTLALDALHERLVAIEDASMISEEERNIARYIVEVHNFANKGIKGRGVGRVVSRLLPCPSTAANFSGTGPADGTRLVPGDAMPLLARGLPA</sequence>
<dbReference type="EMBL" id="CH408030">
    <property type="protein sequence ID" value="EAQ90425.1"/>
    <property type="molecule type" value="Genomic_DNA"/>
</dbReference>
<name>Q2HBP4_CHAGB</name>
<proteinExistence type="predicted"/>
<evidence type="ECO:0000313" key="2">
    <source>
        <dbReference type="Proteomes" id="UP000001056"/>
    </source>
</evidence>
<protein>
    <submittedName>
        <fullName evidence="1">Uncharacterized protein</fullName>
    </submittedName>
</protein>